<dbReference type="HOGENOM" id="CLU_046034_0_0_1"/>
<dbReference type="SUPFAM" id="SSF55658">
    <property type="entry name" value="L9 N-domain-like"/>
    <property type="match status" value="1"/>
</dbReference>
<feature type="region of interest" description="Disordered" evidence="1">
    <location>
        <begin position="147"/>
        <end position="238"/>
    </location>
</feature>
<accession>A0A0C3PWK1</accession>
<dbReference type="InterPro" id="IPR011320">
    <property type="entry name" value="RNase_H1_N"/>
</dbReference>
<dbReference type="InterPro" id="IPR009027">
    <property type="entry name" value="Ribosomal_bL9/RNase_H1_N"/>
</dbReference>
<feature type="region of interest" description="Disordered" evidence="1">
    <location>
        <begin position="63"/>
        <end position="128"/>
    </location>
</feature>
<reference evidence="4" key="2">
    <citation type="submission" date="2015-01" db="EMBL/GenBank/DDBJ databases">
        <title>Evolutionary Origins and Diversification of the Mycorrhizal Mutualists.</title>
        <authorList>
            <consortium name="DOE Joint Genome Institute"/>
            <consortium name="Mycorrhizal Genomics Consortium"/>
            <person name="Kohler A."/>
            <person name="Kuo A."/>
            <person name="Nagy L.G."/>
            <person name="Floudas D."/>
            <person name="Copeland A."/>
            <person name="Barry K.W."/>
            <person name="Cichocki N."/>
            <person name="Veneault-Fourrey C."/>
            <person name="LaButti K."/>
            <person name="Lindquist E.A."/>
            <person name="Lipzen A."/>
            <person name="Lundell T."/>
            <person name="Morin E."/>
            <person name="Murat C."/>
            <person name="Riley R."/>
            <person name="Ohm R."/>
            <person name="Sun H."/>
            <person name="Tunlid A."/>
            <person name="Henrissat B."/>
            <person name="Grigoriev I.V."/>
            <person name="Hibbett D.S."/>
            <person name="Martin F."/>
        </authorList>
    </citation>
    <scope>NUCLEOTIDE SEQUENCE [LARGE SCALE GENOMIC DNA]</scope>
    <source>
        <strain evidence="4">MUT 4182</strain>
    </source>
</reference>
<dbReference type="STRING" id="1051891.A0A0C3PWK1"/>
<proteinExistence type="predicted"/>
<name>A0A0C3PWK1_9AGAM</name>
<evidence type="ECO:0000256" key="1">
    <source>
        <dbReference type="SAM" id="MobiDB-lite"/>
    </source>
</evidence>
<organism evidence="3 4">
    <name type="scientific">Tulasnella calospora MUT 4182</name>
    <dbReference type="NCBI Taxonomy" id="1051891"/>
    <lineage>
        <taxon>Eukaryota</taxon>
        <taxon>Fungi</taxon>
        <taxon>Dikarya</taxon>
        <taxon>Basidiomycota</taxon>
        <taxon>Agaricomycotina</taxon>
        <taxon>Agaricomycetes</taxon>
        <taxon>Cantharellales</taxon>
        <taxon>Tulasnellaceae</taxon>
        <taxon>Tulasnella</taxon>
    </lineage>
</organism>
<feature type="domain" description="Ribonuclease H1 N-terminal" evidence="2">
    <location>
        <begin position="3"/>
        <end position="46"/>
    </location>
</feature>
<evidence type="ECO:0000313" key="3">
    <source>
        <dbReference type="EMBL" id="KIO19405.1"/>
    </source>
</evidence>
<dbReference type="OrthoDB" id="3254429at2759"/>
<feature type="compositionally biased region" description="Pro residues" evidence="1">
    <location>
        <begin position="71"/>
        <end position="84"/>
    </location>
</feature>
<feature type="compositionally biased region" description="Low complexity" evidence="1">
    <location>
        <begin position="101"/>
        <end position="116"/>
    </location>
</feature>
<keyword evidence="4" id="KW-1185">Reference proteome</keyword>
<feature type="region of interest" description="Disordered" evidence="1">
    <location>
        <begin position="259"/>
        <end position="286"/>
    </location>
</feature>
<feature type="compositionally biased region" description="Polar residues" evidence="1">
    <location>
        <begin position="211"/>
        <end position="224"/>
    </location>
</feature>
<feature type="region of interest" description="Disordered" evidence="1">
    <location>
        <begin position="427"/>
        <end position="487"/>
    </location>
</feature>
<sequence length="503" mass="53411">MARYYAVHKGRIPGVYRTWAEASEQTNKFSGAIHSAFNDLNEAVEFSGIPLHRQPRWVRVDLGIPDTAPANPSPAAGPPHPHSPSPALALTASGSQPSIVTPPSQAAAQQPSTSSTGLNAKSEQHGDSNASLVQAFRAVSIHTPAAPAPVLRPGVVDSSPAAVTRRTGNLNKEGSGEGRDRGAAAYPSLFARGAADGAPITPGRMPRHSTPIGSPSDSPTNSPSHRPGPNGSRPSFRLWSPQNRSGWYEDSILSGIFHPPASSVESSAGNTHDHTATSGSTSSDEVWLDPMEPMRGGLYGVQDSLPNFHRIALRTASRNTIHYAPALTFLLGQHAVNYMFLHYFSAGSTFVVANAYERFRDDSRGFVEHMVGEGMPPRQAAYLWTIIAPENSDSPEADFSFFVWAAAMRALTRGGGSALRGVGVVGEGSDRAQTQSPSLEGSVVDSEADHIEAEDAVAKETEAPEESASTNTSGPVQGGELDYMDIDDEIEYLDFPEDVDPQA</sequence>
<dbReference type="AlphaFoldDB" id="A0A0C3PWK1"/>
<evidence type="ECO:0000313" key="4">
    <source>
        <dbReference type="Proteomes" id="UP000054248"/>
    </source>
</evidence>
<feature type="compositionally biased region" description="Polar residues" evidence="1">
    <location>
        <begin position="263"/>
        <end position="284"/>
    </location>
</feature>
<gene>
    <name evidence="3" type="ORF">M407DRAFT_30945</name>
</gene>
<dbReference type="Gene3D" id="3.40.970.10">
    <property type="entry name" value="Ribonuclease H1, N-terminal domain"/>
    <property type="match status" value="1"/>
</dbReference>
<dbReference type="Proteomes" id="UP000054248">
    <property type="component" value="Unassembled WGS sequence"/>
</dbReference>
<evidence type="ECO:0000259" key="2">
    <source>
        <dbReference type="Pfam" id="PF01693"/>
    </source>
</evidence>
<feature type="compositionally biased region" description="Polar residues" evidence="1">
    <location>
        <begin position="117"/>
        <end position="128"/>
    </location>
</feature>
<dbReference type="Pfam" id="PF01693">
    <property type="entry name" value="Cauli_VI"/>
    <property type="match status" value="1"/>
</dbReference>
<feature type="compositionally biased region" description="Basic and acidic residues" evidence="1">
    <location>
        <begin position="447"/>
        <end position="462"/>
    </location>
</feature>
<dbReference type="EMBL" id="KN823223">
    <property type="protein sequence ID" value="KIO19405.1"/>
    <property type="molecule type" value="Genomic_DNA"/>
</dbReference>
<reference evidence="3 4" key="1">
    <citation type="submission" date="2014-04" db="EMBL/GenBank/DDBJ databases">
        <authorList>
            <consortium name="DOE Joint Genome Institute"/>
            <person name="Kuo A."/>
            <person name="Girlanda M."/>
            <person name="Perotto S."/>
            <person name="Kohler A."/>
            <person name="Nagy L.G."/>
            <person name="Floudas D."/>
            <person name="Copeland A."/>
            <person name="Barry K.W."/>
            <person name="Cichocki N."/>
            <person name="Veneault-Fourrey C."/>
            <person name="LaButti K."/>
            <person name="Lindquist E.A."/>
            <person name="Lipzen A."/>
            <person name="Lundell T."/>
            <person name="Morin E."/>
            <person name="Murat C."/>
            <person name="Sun H."/>
            <person name="Tunlid A."/>
            <person name="Henrissat B."/>
            <person name="Grigoriev I.V."/>
            <person name="Hibbett D.S."/>
            <person name="Martin F."/>
            <person name="Nordberg H.P."/>
            <person name="Cantor M.N."/>
            <person name="Hua S.X."/>
        </authorList>
    </citation>
    <scope>NUCLEOTIDE SEQUENCE [LARGE SCALE GENOMIC DNA]</scope>
    <source>
        <strain evidence="3 4">MUT 4182</strain>
    </source>
</reference>
<dbReference type="InterPro" id="IPR037056">
    <property type="entry name" value="RNase_H1_N_sf"/>
</dbReference>
<protein>
    <recommendedName>
        <fullName evidence="2">Ribonuclease H1 N-terminal domain-containing protein</fullName>
    </recommendedName>
</protein>